<dbReference type="EMBL" id="CP109083">
    <property type="protein sequence ID" value="WSB11744.1"/>
    <property type="molecule type" value="Genomic_DNA"/>
</dbReference>
<dbReference type="SUPFAM" id="SSF55961">
    <property type="entry name" value="Bet v1-like"/>
    <property type="match status" value="1"/>
</dbReference>
<protein>
    <submittedName>
        <fullName evidence="3">SRPBCC family protein</fullName>
    </submittedName>
</protein>
<evidence type="ECO:0000313" key="4">
    <source>
        <dbReference type="Proteomes" id="UP001356428"/>
    </source>
</evidence>
<sequence>MMSGSLSALGTASRTARTATLDRILPATPDEVWRAWTEPDRLPRWFGPVLKGIPGPDVEYILEGRGAHGDTIVCRVLTWEPSTRLRVTWRYTGETESELRLDLTPTDNGGTRLLLEHAGFGPEADPVDYAAGWHMYTDNLEAHLAGTPGVADSDARWMELMPVYAAASAD</sequence>
<dbReference type="Proteomes" id="UP001356428">
    <property type="component" value="Chromosome"/>
</dbReference>
<dbReference type="RefSeq" id="WP_326702311.1">
    <property type="nucleotide sequence ID" value="NZ_CP108861.1"/>
</dbReference>
<evidence type="ECO:0000259" key="2">
    <source>
        <dbReference type="Pfam" id="PF08327"/>
    </source>
</evidence>
<name>A0ABZ1F660_9ACTN</name>
<feature type="domain" description="Activator of Hsp90 ATPase homologue 1/2-like C-terminal" evidence="2">
    <location>
        <begin position="27"/>
        <end position="144"/>
    </location>
</feature>
<comment type="similarity">
    <text evidence="1">Belongs to the AHA1 family.</text>
</comment>
<organism evidence="3 4">
    <name type="scientific">Streptomyces cyaneofuscatus</name>
    <dbReference type="NCBI Taxonomy" id="66883"/>
    <lineage>
        <taxon>Bacteria</taxon>
        <taxon>Bacillati</taxon>
        <taxon>Actinomycetota</taxon>
        <taxon>Actinomycetes</taxon>
        <taxon>Kitasatosporales</taxon>
        <taxon>Streptomycetaceae</taxon>
        <taxon>Streptomyces</taxon>
    </lineage>
</organism>
<reference evidence="3 4" key="1">
    <citation type="submission" date="2022-10" db="EMBL/GenBank/DDBJ databases">
        <title>The complete genomes of actinobacterial strains from the NBC collection.</title>
        <authorList>
            <person name="Joergensen T.S."/>
            <person name="Alvarez Arevalo M."/>
            <person name="Sterndorff E.B."/>
            <person name="Faurdal D."/>
            <person name="Vuksanovic O."/>
            <person name="Mourched A.-S."/>
            <person name="Charusanti P."/>
            <person name="Shaw S."/>
            <person name="Blin K."/>
            <person name="Weber T."/>
        </authorList>
    </citation>
    <scope>NUCLEOTIDE SEQUENCE [LARGE SCALE GENOMIC DNA]</scope>
    <source>
        <strain evidence="3 4">NBC 01792</strain>
    </source>
</reference>
<evidence type="ECO:0000256" key="1">
    <source>
        <dbReference type="ARBA" id="ARBA00006817"/>
    </source>
</evidence>
<proteinExistence type="inferred from homology"/>
<accession>A0ABZ1F660</accession>
<keyword evidence="4" id="KW-1185">Reference proteome</keyword>
<evidence type="ECO:0000313" key="3">
    <source>
        <dbReference type="EMBL" id="WSB11744.1"/>
    </source>
</evidence>
<dbReference type="Pfam" id="PF08327">
    <property type="entry name" value="AHSA1"/>
    <property type="match status" value="1"/>
</dbReference>
<dbReference type="CDD" id="cd08899">
    <property type="entry name" value="SRPBCC_CalC_Aha1-like_6"/>
    <property type="match status" value="1"/>
</dbReference>
<gene>
    <name evidence="3" type="ORF">OG849_33005</name>
</gene>
<dbReference type="InterPro" id="IPR023393">
    <property type="entry name" value="START-like_dom_sf"/>
</dbReference>
<dbReference type="InterPro" id="IPR013538">
    <property type="entry name" value="ASHA1/2-like_C"/>
</dbReference>
<dbReference type="Gene3D" id="3.30.530.20">
    <property type="match status" value="1"/>
</dbReference>